<dbReference type="STRING" id="667725.A0A0L0FQ29"/>
<dbReference type="AlphaFoldDB" id="A0A0L0FQ29"/>
<dbReference type="RefSeq" id="XP_014152817.1">
    <property type="nucleotide sequence ID" value="XM_014297342.1"/>
</dbReference>
<keyword evidence="2" id="KW-1185">Reference proteome</keyword>
<accession>A0A0L0FQ29</accession>
<name>A0A0L0FQ29_9EUKA</name>
<protein>
    <submittedName>
        <fullName evidence="1">Uncharacterized protein</fullName>
    </submittedName>
</protein>
<dbReference type="EMBL" id="KQ242397">
    <property type="protein sequence ID" value="KNC78915.1"/>
    <property type="molecule type" value="Genomic_DNA"/>
</dbReference>
<organism evidence="1 2">
    <name type="scientific">Sphaeroforma arctica JP610</name>
    <dbReference type="NCBI Taxonomy" id="667725"/>
    <lineage>
        <taxon>Eukaryota</taxon>
        <taxon>Ichthyosporea</taxon>
        <taxon>Ichthyophonida</taxon>
        <taxon>Sphaeroforma</taxon>
    </lineage>
</organism>
<reference evidence="1 2" key="1">
    <citation type="submission" date="2011-02" db="EMBL/GenBank/DDBJ databases">
        <title>The Genome Sequence of Sphaeroforma arctica JP610.</title>
        <authorList>
            <consortium name="The Broad Institute Genome Sequencing Platform"/>
            <person name="Russ C."/>
            <person name="Cuomo C."/>
            <person name="Young S.K."/>
            <person name="Zeng Q."/>
            <person name="Gargeya S."/>
            <person name="Alvarado L."/>
            <person name="Berlin A."/>
            <person name="Chapman S.B."/>
            <person name="Chen Z."/>
            <person name="Freedman E."/>
            <person name="Gellesch M."/>
            <person name="Goldberg J."/>
            <person name="Griggs A."/>
            <person name="Gujja S."/>
            <person name="Heilman E."/>
            <person name="Heiman D."/>
            <person name="Howarth C."/>
            <person name="Mehta T."/>
            <person name="Neiman D."/>
            <person name="Pearson M."/>
            <person name="Roberts A."/>
            <person name="Saif S."/>
            <person name="Shea T."/>
            <person name="Shenoy N."/>
            <person name="Sisk P."/>
            <person name="Stolte C."/>
            <person name="Sykes S."/>
            <person name="White J."/>
            <person name="Yandava C."/>
            <person name="Burger G."/>
            <person name="Gray M.W."/>
            <person name="Holland P.W.H."/>
            <person name="King N."/>
            <person name="Lang F.B.F."/>
            <person name="Roger A.J."/>
            <person name="Ruiz-Trillo I."/>
            <person name="Haas B."/>
            <person name="Nusbaum C."/>
            <person name="Birren B."/>
        </authorList>
    </citation>
    <scope>NUCLEOTIDE SEQUENCE [LARGE SCALE GENOMIC DNA]</scope>
    <source>
        <strain evidence="1 2">JP610</strain>
    </source>
</reference>
<evidence type="ECO:0000313" key="1">
    <source>
        <dbReference type="EMBL" id="KNC78915.1"/>
    </source>
</evidence>
<proteinExistence type="predicted"/>
<evidence type="ECO:0000313" key="2">
    <source>
        <dbReference type="Proteomes" id="UP000054560"/>
    </source>
</evidence>
<dbReference type="Proteomes" id="UP000054560">
    <property type="component" value="Unassembled WGS sequence"/>
</dbReference>
<sequence>MSGRYERVMSSVAWGPYHKMLTIVCGCINASDSVAVTSLSFVIPNASATLNISDEEKGLLMSCDAGVDYNGVKERLQVCVYKGDV</sequence>
<dbReference type="GeneID" id="25909174"/>
<gene>
    <name evidence="1" type="ORF">SARC_08670</name>
</gene>